<comment type="caution">
    <text evidence="1">The sequence shown here is derived from an EMBL/GenBank/DDBJ whole genome shotgun (WGS) entry which is preliminary data.</text>
</comment>
<accession>A0AA39X0Q7</accession>
<protein>
    <submittedName>
        <fullName evidence="1">Uncharacterized protein</fullName>
    </submittedName>
</protein>
<reference evidence="1" key="1">
    <citation type="submission" date="2023-06" db="EMBL/GenBank/DDBJ databases">
        <title>Genome-scale phylogeny and comparative genomics of the fungal order Sordariales.</title>
        <authorList>
            <consortium name="Lawrence Berkeley National Laboratory"/>
            <person name="Hensen N."/>
            <person name="Bonometti L."/>
            <person name="Westerberg I."/>
            <person name="Brannstrom I.O."/>
            <person name="Guillou S."/>
            <person name="Cros-Aarteil S."/>
            <person name="Calhoun S."/>
            <person name="Haridas S."/>
            <person name="Kuo A."/>
            <person name="Mondo S."/>
            <person name="Pangilinan J."/>
            <person name="Riley R."/>
            <person name="LaButti K."/>
            <person name="Andreopoulos B."/>
            <person name="Lipzen A."/>
            <person name="Chen C."/>
            <person name="Yanf M."/>
            <person name="Daum C."/>
            <person name="Ng V."/>
            <person name="Clum A."/>
            <person name="Steindorff A."/>
            <person name="Ohm R."/>
            <person name="Martin F."/>
            <person name="Silar P."/>
            <person name="Natvig D."/>
            <person name="Lalanne C."/>
            <person name="Gautier V."/>
            <person name="Ament-velasquez S.L."/>
            <person name="Kruys A."/>
            <person name="Hutchinson M.I."/>
            <person name="Powell A.J."/>
            <person name="Barry K."/>
            <person name="Miller A.N."/>
            <person name="Grigoriev I.V."/>
            <person name="Debuchy R."/>
            <person name="Gladieux P."/>
            <person name="Thoren M.H."/>
            <person name="Johannesson H."/>
        </authorList>
    </citation>
    <scope>NUCLEOTIDE SEQUENCE</scope>
    <source>
        <strain evidence="1">SMH3391-2</strain>
    </source>
</reference>
<dbReference type="Proteomes" id="UP001174934">
    <property type="component" value="Unassembled WGS sequence"/>
</dbReference>
<evidence type="ECO:0000313" key="1">
    <source>
        <dbReference type="EMBL" id="KAK0625120.1"/>
    </source>
</evidence>
<proteinExistence type="predicted"/>
<gene>
    <name evidence="1" type="ORF">B0T17DRAFT_262233</name>
</gene>
<dbReference type="EMBL" id="JAULSR010000003">
    <property type="protein sequence ID" value="KAK0625120.1"/>
    <property type="molecule type" value="Genomic_DNA"/>
</dbReference>
<sequence length="532" mass="61092">MDVPSPHLESGAAGGTTQLPDLPHEILHEIFSYFCAYCYDAPIGWVPSYRREATYSCVWPVDARWDNEWFHTGRPTFDEHEFALGISTLLALCRTSRVCRAIAEVYLYRFISLSGMPGPFQYCGKRLLSLMNTIVSRPDLASYINWLDILCPLESLVAGLDMSPENIKPISKAMKERFDWGDPWWTFPVDRRVILLRHILISYATKLQHLQYAAPTKTKFNGEIIFPALQTLVFLPWDLETRHIYDVKDVQEVLKAAPLLRSFCCVAGLRDEDLREDFSPNSIPPYPEFANIVNLCLSGTRYLRPRLLTDIIISCGQLKVFSYNSDLSFLPPWNGLPPGPTDIITALGKHKASLRSLNLGFFLSESYKRFMNIAPHTTLDLRSFTRLEYVSIDTATFQTRDILQKLRLLGRGDEKPRGLPDILPLSVRVIRLWLSDIAAAVCNDLVHTKPYVEQLFPCLEEIHLCVSKWDEEARRLGQGQWYIPKDPLISPDLIPMVRRAFEGSNIKITTTEDQREYPMFDWTRPYRVNLLP</sequence>
<evidence type="ECO:0000313" key="2">
    <source>
        <dbReference type="Proteomes" id="UP001174934"/>
    </source>
</evidence>
<keyword evidence="2" id="KW-1185">Reference proteome</keyword>
<organism evidence="1 2">
    <name type="scientific">Bombardia bombarda</name>
    <dbReference type="NCBI Taxonomy" id="252184"/>
    <lineage>
        <taxon>Eukaryota</taxon>
        <taxon>Fungi</taxon>
        <taxon>Dikarya</taxon>
        <taxon>Ascomycota</taxon>
        <taxon>Pezizomycotina</taxon>
        <taxon>Sordariomycetes</taxon>
        <taxon>Sordariomycetidae</taxon>
        <taxon>Sordariales</taxon>
        <taxon>Lasiosphaeriaceae</taxon>
        <taxon>Bombardia</taxon>
    </lineage>
</organism>
<name>A0AA39X0Q7_9PEZI</name>
<dbReference type="AlphaFoldDB" id="A0AA39X0Q7"/>